<dbReference type="CDD" id="cd02012">
    <property type="entry name" value="TPP_TK"/>
    <property type="match status" value="1"/>
</dbReference>
<keyword evidence="10 15" id="KW-0786">Thiamine pyrophosphate</keyword>
<evidence type="ECO:0000313" key="20">
    <source>
        <dbReference type="Proteomes" id="UP000239326"/>
    </source>
</evidence>
<feature type="site" description="Important for catalytic activity" evidence="17">
    <location>
        <position position="286"/>
    </location>
</feature>
<evidence type="ECO:0000256" key="15">
    <source>
        <dbReference type="PIRSR" id="PIRSR605478-3"/>
    </source>
</evidence>
<comment type="cofactor">
    <cofactor evidence="15">
        <name>thiamine diphosphate</name>
        <dbReference type="ChEBI" id="CHEBI:58937"/>
    </cofactor>
    <text evidence="15">Binds 1 thiamine pyrophosphate per subunit. During the reaction, the substrate forms a covalent intermediate with the cofactor.</text>
</comment>
<feature type="binding site" evidence="14">
    <location>
        <position position="513"/>
    </location>
    <ligand>
        <name>substrate</name>
    </ligand>
</feature>
<evidence type="ECO:0000256" key="3">
    <source>
        <dbReference type="ARBA" id="ARBA00007131"/>
    </source>
</evidence>
<dbReference type="SMART" id="SM00861">
    <property type="entry name" value="Transket_pyr"/>
    <property type="match status" value="1"/>
</dbReference>
<dbReference type="Gene3D" id="3.40.50.970">
    <property type="match status" value="2"/>
</dbReference>
<dbReference type="PANTHER" id="PTHR43522:SF2">
    <property type="entry name" value="TRANSKETOLASE 1-RELATED"/>
    <property type="match status" value="1"/>
</dbReference>
<dbReference type="PROSITE" id="PS00801">
    <property type="entry name" value="TRANSKETOLASE_1"/>
    <property type="match status" value="1"/>
</dbReference>
<feature type="binding site" evidence="15">
    <location>
        <position position="210"/>
    </location>
    <ligand>
        <name>thiamine diphosphate</name>
        <dbReference type="ChEBI" id="CHEBI:58937"/>
    </ligand>
</feature>
<evidence type="ECO:0000256" key="1">
    <source>
        <dbReference type="ARBA" id="ARBA00001913"/>
    </source>
</evidence>
<feature type="domain" description="Transketolase-like pyrimidine-binding" evidence="18">
    <location>
        <begin position="379"/>
        <end position="565"/>
    </location>
</feature>
<dbReference type="NCBIfam" id="TIGR00232">
    <property type="entry name" value="tktlase_bact"/>
    <property type="match status" value="1"/>
</dbReference>
<feature type="site" description="Important for catalytic activity" evidence="17">
    <location>
        <position position="37"/>
    </location>
</feature>
<keyword evidence="8" id="KW-0106">Calcium</keyword>
<evidence type="ECO:0000259" key="18">
    <source>
        <dbReference type="SMART" id="SM00861"/>
    </source>
</evidence>
<dbReference type="OrthoDB" id="8732661at2"/>
<feature type="binding site" evidence="15">
    <location>
        <position position="477"/>
    </location>
    <ligand>
        <name>thiamine diphosphate</name>
        <dbReference type="ChEBI" id="CHEBI:58937"/>
    </ligand>
</feature>
<dbReference type="EC" id="2.2.1.1" evidence="5 12"/>
<dbReference type="InterPro" id="IPR005478">
    <property type="entry name" value="Transketolase_bac-like"/>
</dbReference>
<evidence type="ECO:0000256" key="7">
    <source>
        <dbReference type="ARBA" id="ARBA00022723"/>
    </source>
</evidence>
<dbReference type="Pfam" id="PF22613">
    <property type="entry name" value="Transketolase_C_1"/>
    <property type="match status" value="1"/>
</dbReference>
<keyword evidence="20" id="KW-1185">Reference proteome</keyword>
<feature type="binding site" evidence="16">
    <location>
        <position position="212"/>
    </location>
    <ligand>
        <name>Mg(2+)</name>
        <dbReference type="ChEBI" id="CHEBI:18420"/>
    </ligand>
</feature>
<dbReference type="SUPFAM" id="SSF52922">
    <property type="entry name" value="TK C-terminal domain-like"/>
    <property type="match status" value="1"/>
</dbReference>
<keyword evidence="9 16" id="KW-0460">Magnesium</keyword>
<feature type="binding site" evidence="14">
    <location>
        <position position="501"/>
    </location>
    <ligand>
        <name>substrate</name>
    </ligand>
</feature>
<comment type="cofactor">
    <cofactor evidence="1">
        <name>Ca(2+)</name>
        <dbReference type="ChEBI" id="CHEBI:29108"/>
    </cofactor>
</comment>
<dbReference type="PROSITE" id="PS00802">
    <property type="entry name" value="TRANSKETOLASE_2"/>
    <property type="match status" value="1"/>
</dbReference>
<feature type="binding site" evidence="16">
    <location>
        <position position="210"/>
    </location>
    <ligand>
        <name>Mg(2+)</name>
        <dbReference type="ChEBI" id="CHEBI:18420"/>
    </ligand>
</feature>
<reference evidence="19 20" key="1">
    <citation type="submission" date="2018-03" db="EMBL/GenBank/DDBJ databases">
        <title>Genome sequencing of Simplicispira sp.</title>
        <authorList>
            <person name="Kim S.-J."/>
            <person name="Heo J."/>
            <person name="Kwon S.-W."/>
        </authorList>
    </citation>
    <scope>NUCLEOTIDE SEQUENCE [LARGE SCALE GENOMIC DNA]</scope>
    <source>
        <strain evidence="19 20">SC1-8</strain>
    </source>
</reference>
<dbReference type="InterPro" id="IPR029061">
    <property type="entry name" value="THDP-binding"/>
</dbReference>
<dbReference type="InterPro" id="IPR055152">
    <property type="entry name" value="Transketolase-like_C_2"/>
</dbReference>
<protein>
    <recommendedName>
        <fullName evidence="5 12">Transketolase</fullName>
        <ecNumber evidence="5 12">2.2.1.1</ecNumber>
    </recommendedName>
</protein>
<feature type="binding site" evidence="14">
    <location>
        <position position="37"/>
    </location>
    <ligand>
        <name>substrate</name>
    </ligand>
</feature>
<feature type="binding site" evidence="16">
    <location>
        <position position="180"/>
    </location>
    <ligand>
        <name>Mg(2+)</name>
        <dbReference type="ChEBI" id="CHEBI:18420"/>
    </ligand>
</feature>
<gene>
    <name evidence="19" type="primary">tkt</name>
    <name evidence="19" type="ORF">C6571_12890</name>
</gene>
<dbReference type="EMBL" id="CP027669">
    <property type="protein sequence ID" value="AVO42062.1"/>
    <property type="molecule type" value="Genomic_DNA"/>
</dbReference>
<comment type="similarity">
    <text evidence="3">Belongs to the transketolase family.</text>
</comment>
<evidence type="ECO:0000256" key="13">
    <source>
        <dbReference type="PIRSR" id="PIRSR605478-1"/>
    </source>
</evidence>
<feature type="binding site" evidence="14">
    <location>
        <position position="286"/>
    </location>
    <ligand>
        <name>substrate</name>
    </ligand>
</feature>
<dbReference type="InterPro" id="IPR005475">
    <property type="entry name" value="Transketolase-like_Pyr-bd"/>
</dbReference>
<feature type="binding site" evidence="15">
    <location>
        <begin position="139"/>
        <end position="141"/>
    </location>
    <ligand>
        <name>thiamine diphosphate</name>
        <dbReference type="ChEBI" id="CHEBI:58937"/>
    </ligand>
</feature>
<keyword evidence="7 16" id="KW-0479">Metal-binding</keyword>
<evidence type="ECO:0000256" key="4">
    <source>
        <dbReference type="ARBA" id="ARBA00011738"/>
    </source>
</evidence>
<proteinExistence type="inferred from homology"/>
<dbReference type="FunFam" id="3.40.50.920:FF:000003">
    <property type="entry name" value="Transketolase"/>
    <property type="match status" value="1"/>
</dbReference>
<evidence type="ECO:0000256" key="11">
    <source>
        <dbReference type="ARBA" id="ARBA00049473"/>
    </source>
</evidence>
<dbReference type="AlphaFoldDB" id="A0A2S0N1N7"/>
<dbReference type="PANTHER" id="PTHR43522">
    <property type="entry name" value="TRANSKETOLASE"/>
    <property type="match status" value="1"/>
</dbReference>
<accession>A0A2S0N1N7</accession>
<dbReference type="Proteomes" id="UP000239326">
    <property type="component" value="Chromosome"/>
</dbReference>
<dbReference type="Gene3D" id="3.40.50.920">
    <property type="match status" value="1"/>
</dbReference>
<comment type="subunit">
    <text evidence="4">Homodimer.</text>
</comment>
<keyword evidence="6" id="KW-0808">Transferase</keyword>
<feature type="binding site" evidence="15">
    <location>
        <position position="286"/>
    </location>
    <ligand>
        <name>thiamine diphosphate</name>
        <dbReference type="ChEBI" id="CHEBI:58937"/>
    </ligand>
</feature>
<evidence type="ECO:0000256" key="2">
    <source>
        <dbReference type="ARBA" id="ARBA00001941"/>
    </source>
</evidence>
<evidence type="ECO:0000256" key="6">
    <source>
        <dbReference type="ARBA" id="ARBA00022679"/>
    </source>
</evidence>
<dbReference type="FunFam" id="3.40.50.970:FF:000003">
    <property type="entry name" value="Transketolase"/>
    <property type="match status" value="1"/>
</dbReference>
<evidence type="ECO:0000256" key="14">
    <source>
        <dbReference type="PIRSR" id="PIRSR605478-2"/>
    </source>
</evidence>
<comment type="catalytic activity">
    <reaction evidence="11">
        <text>D-sedoheptulose 7-phosphate + D-glyceraldehyde 3-phosphate = aldehydo-D-ribose 5-phosphate + D-xylulose 5-phosphate</text>
        <dbReference type="Rhea" id="RHEA:10508"/>
        <dbReference type="ChEBI" id="CHEBI:57483"/>
        <dbReference type="ChEBI" id="CHEBI:57737"/>
        <dbReference type="ChEBI" id="CHEBI:58273"/>
        <dbReference type="ChEBI" id="CHEBI:59776"/>
        <dbReference type="EC" id="2.2.1.1"/>
    </reaction>
</comment>
<evidence type="ECO:0000256" key="12">
    <source>
        <dbReference type="NCBIfam" id="TIGR00232"/>
    </source>
</evidence>
<dbReference type="Pfam" id="PF00456">
    <property type="entry name" value="Transketolase_N"/>
    <property type="match status" value="1"/>
</dbReference>
<dbReference type="GO" id="GO:0004802">
    <property type="term" value="F:transketolase activity"/>
    <property type="evidence" value="ECO:0007669"/>
    <property type="project" value="UniProtKB-UniRule"/>
</dbReference>
<comment type="cofactor">
    <cofactor evidence="16">
        <name>Mg(2+)</name>
        <dbReference type="ChEBI" id="CHEBI:18420"/>
    </cofactor>
    <text evidence="16">Binds 1 Mg(2+) ion per subunit. Can also utilize other divalent metal cations, such as Ca(2+), Mn(2+) and Co(2+).</text>
</comment>
<name>A0A2S0N1N7_9BURK</name>
<feature type="active site" description="Proton donor" evidence="13">
    <location>
        <position position="452"/>
    </location>
</feature>
<feature type="binding site" evidence="14">
    <location>
        <position position="382"/>
    </location>
    <ligand>
        <name>substrate</name>
    </ligand>
</feature>
<organism evidence="19 20">
    <name type="scientific">Simplicispira suum</name>
    <dbReference type="NCBI Taxonomy" id="2109915"/>
    <lineage>
        <taxon>Bacteria</taxon>
        <taxon>Pseudomonadati</taxon>
        <taxon>Pseudomonadota</taxon>
        <taxon>Betaproteobacteria</taxon>
        <taxon>Burkholderiales</taxon>
        <taxon>Comamonadaceae</taxon>
        <taxon>Simplicispira</taxon>
    </lineage>
</organism>
<evidence type="ECO:0000256" key="17">
    <source>
        <dbReference type="PIRSR" id="PIRSR605478-5"/>
    </source>
</evidence>
<dbReference type="FunFam" id="3.40.50.970:FF:000004">
    <property type="entry name" value="Transketolase"/>
    <property type="match status" value="1"/>
</dbReference>
<dbReference type="GO" id="GO:0005829">
    <property type="term" value="C:cytosol"/>
    <property type="evidence" value="ECO:0007669"/>
    <property type="project" value="TreeGrafter"/>
</dbReference>
<dbReference type="GO" id="GO:0046872">
    <property type="term" value="F:metal ion binding"/>
    <property type="evidence" value="ECO:0007669"/>
    <property type="project" value="UniProtKB-KW"/>
</dbReference>
<evidence type="ECO:0000256" key="10">
    <source>
        <dbReference type="ARBA" id="ARBA00023052"/>
    </source>
</evidence>
<dbReference type="KEGG" id="simp:C6571_12890"/>
<feature type="binding site" evidence="14">
    <location>
        <position position="509"/>
    </location>
    <ligand>
        <name>substrate</name>
    </ligand>
</feature>
<feature type="binding site" evidence="15">
    <location>
        <position position="181"/>
    </location>
    <ligand>
        <name>thiamine diphosphate</name>
        <dbReference type="ChEBI" id="CHEBI:58937"/>
    </ligand>
</feature>
<feature type="binding site" evidence="14">
    <location>
        <position position="409"/>
    </location>
    <ligand>
        <name>substrate</name>
    </ligand>
</feature>
<dbReference type="InterPro" id="IPR049557">
    <property type="entry name" value="Transketolase_CS"/>
</dbReference>
<dbReference type="InterPro" id="IPR009014">
    <property type="entry name" value="Transketo_C/PFOR_II"/>
</dbReference>
<evidence type="ECO:0000256" key="5">
    <source>
        <dbReference type="ARBA" id="ARBA00013152"/>
    </source>
</evidence>
<comment type="cofactor">
    <cofactor evidence="2">
        <name>Co(2+)</name>
        <dbReference type="ChEBI" id="CHEBI:48828"/>
    </cofactor>
</comment>
<feature type="binding site" evidence="15">
    <location>
        <position position="77"/>
    </location>
    <ligand>
        <name>thiamine diphosphate</name>
        <dbReference type="ChEBI" id="CHEBI:58937"/>
    </ligand>
</feature>
<sequence>MTAPETKTAPATKLDQLCINTLRTLAIDMVQKAESGHPGTPMGAAPTAYCLWQRYLSYDPHAPAWPNRDRFVLSPGHACALLYGLLFLCDVQPGSGDDAPGSLGKPVTLDEIKSFRQLGSRCTGHPEHGWTTGVETTTGPLGQGVATSVGMAIAQAWLAATYNRPGFSLFDHKVYALASDGDMMEGVSAEAASLAGHLQLANLCWIYDSNHISIEGATGITFTEDVGARFEAYGWRVLHVQDANAIEQLSACLNTFVTAPSLPTLIVVQSHIGYGAPHKQDTKEAHGEALGEEEVRLAKEFYGWDPDAKFLVPDAVPTHFQAQFGQRGADAHAAWKTLFKKYQAQYPDLALQIAHMQASMLPEGWDAALPNFEANAKGVSTRDAAGKVLNAIAKQVPWVLGGAADLAPSTKTTLSFDFAGVFEPGSLADSGEPARADARGYAGRNFHFGIREHAMCAAVSGMALAGLRPFGAGFLIFTDYARGAMRLAAMMGLPVNYVWTHDSIALGEDGPTHQPIEQLASLRAMPGMVVLRPADANETVEAWRIAMQTSDCPTSLVLSRQALPTLDRTQYASAAGVAQGAYVLADCEGGRPDVLLLATGSEVALCITAFEQLKKDGVRARVVSMPSWELFERQDAAYQESVLPDAVQARVSVEAGSGLGWERYVGRHGAILDMHSFGMSAPGKDVMAHFGFDAAHVVRAAQEQLHRHTAKS</sequence>
<dbReference type="SUPFAM" id="SSF52518">
    <property type="entry name" value="Thiamin diphosphate-binding fold (THDP-binding)"/>
    <property type="match status" value="2"/>
</dbReference>
<dbReference type="Pfam" id="PF02779">
    <property type="entry name" value="Transket_pyr"/>
    <property type="match status" value="1"/>
</dbReference>
<dbReference type="InterPro" id="IPR033247">
    <property type="entry name" value="Transketolase_fam"/>
</dbReference>
<dbReference type="GO" id="GO:0009052">
    <property type="term" value="P:pentose-phosphate shunt, non-oxidative branch"/>
    <property type="evidence" value="ECO:0007669"/>
    <property type="project" value="UniProtKB-ARBA"/>
</dbReference>
<evidence type="ECO:0000256" key="9">
    <source>
        <dbReference type="ARBA" id="ARBA00022842"/>
    </source>
</evidence>
<dbReference type="RefSeq" id="WP_106447039.1">
    <property type="nucleotide sequence ID" value="NZ_CP027669.1"/>
</dbReference>
<dbReference type="InterPro" id="IPR020826">
    <property type="entry name" value="Transketolase_BS"/>
</dbReference>
<feature type="binding site" evidence="14">
    <location>
        <position position="560"/>
    </location>
    <ligand>
        <name>substrate</name>
    </ligand>
</feature>
<evidence type="ECO:0000256" key="16">
    <source>
        <dbReference type="PIRSR" id="PIRSR605478-4"/>
    </source>
</evidence>
<evidence type="ECO:0000313" key="19">
    <source>
        <dbReference type="EMBL" id="AVO42062.1"/>
    </source>
</evidence>
<dbReference type="CDD" id="cd07033">
    <property type="entry name" value="TPP_PYR_DXS_TK_like"/>
    <property type="match status" value="1"/>
</dbReference>
<dbReference type="InterPro" id="IPR005474">
    <property type="entry name" value="Transketolase_N"/>
</dbReference>
<evidence type="ECO:0000256" key="8">
    <source>
        <dbReference type="ARBA" id="ARBA00022837"/>
    </source>
</evidence>